<evidence type="ECO:0000313" key="4">
    <source>
        <dbReference type="EMBL" id="BBH95645.1"/>
    </source>
</evidence>
<protein>
    <submittedName>
        <fullName evidence="4">Branched chain amino acid aminotransferase</fullName>
    </submittedName>
</protein>
<name>A0A455T8H0_9CHLR</name>
<dbReference type="Gene3D" id="3.30.470.10">
    <property type="match status" value="1"/>
</dbReference>
<evidence type="ECO:0000256" key="2">
    <source>
        <dbReference type="ARBA" id="ARBA00009320"/>
    </source>
</evidence>
<dbReference type="InterPro" id="IPR043132">
    <property type="entry name" value="BCAT-like_C"/>
</dbReference>
<dbReference type="InterPro" id="IPR001544">
    <property type="entry name" value="Aminotrans_IV"/>
</dbReference>
<dbReference type="SUPFAM" id="SSF56752">
    <property type="entry name" value="D-aminoacid aminotransferase-like PLP-dependent enzymes"/>
    <property type="match status" value="1"/>
</dbReference>
<dbReference type="PANTHER" id="PTHR42743:SF11">
    <property type="entry name" value="AMINODEOXYCHORISMATE LYASE"/>
    <property type="match status" value="1"/>
</dbReference>
<dbReference type="GO" id="GO:0046394">
    <property type="term" value="P:carboxylic acid biosynthetic process"/>
    <property type="evidence" value="ECO:0007669"/>
    <property type="project" value="UniProtKB-ARBA"/>
</dbReference>
<evidence type="ECO:0000256" key="3">
    <source>
        <dbReference type="ARBA" id="ARBA00022898"/>
    </source>
</evidence>
<dbReference type="Pfam" id="PF01063">
    <property type="entry name" value="Aminotran_4"/>
    <property type="match status" value="1"/>
</dbReference>
<reference evidence="4" key="1">
    <citation type="submission" date="2018-12" db="EMBL/GenBank/DDBJ databases">
        <title>Novel natural products biosynthetic potential of the class Ktedonobacteria.</title>
        <authorList>
            <person name="Zheng Y."/>
            <person name="Saitou A."/>
            <person name="Wang C.M."/>
            <person name="Toyoda A."/>
            <person name="Minakuchi Y."/>
            <person name="Sekiguchi Y."/>
            <person name="Ueda K."/>
            <person name="Takano H."/>
            <person name="Sakai Y."/>
            <person name="Yokota A."/>
            <person name="Yabe S."/>
        </authorList>
    </citation>
    <scope>NUCLEOTIDE SEQUENCE</scope>
    <source>
        <strain evidence="4">A3-2</strain>
    </source>
</reference>
<dbReference type="Gene3D" id="3.20.10.10">
    <property type="entry name" value="D-amino Acid Aminotransferase, subunit A, domain 2"/>
    <property type="match status" value="1"/>
</dbReference>
<comment type="similarity">
    <text evidence="2">Belongs to the class-IV pyridoxal-phosphate-dependent aminotransferase family.</text>
</comment>
<dbReference type="FunFam" id="3.20.10.10:FF:000002">
    <property type="entry name" value="D-alanine aminotransferase"/>
    <property type="match status" value="1"/>
</dbReference>
<comment type="cofactor">
    <cofactor evidence="1">
        <name>pyridoxal 5'-phosphate</name>
        <dbReference type="ChEBI" id="CHEBI:597326"/>
    </cofactor>
</comment>
<sequence length="280" mass="31627">MEQQPVWYVDGRWVHPQEACIPLTDVAILRGYSVFESLRTYDRRPFRLADHLDRLYHSAELIDLAIPYTRQEIRAVLEEIIRRNAFRHASLRILVTGGSSEDGVLPSGKPLLAVMITPLPERDLEAFKRGLRLITCRLQREAPEAKTTNYIAAVRALKEAARRGAADALFVNEQGYVLEGTRSNFFVFRGDTLITPREGILPGVTRTVVLELARDRFAIEERPIALSELSSVDEAFLTASSKEIMPVVQIDDLVVGTGQAGPRTWELEQRFIALVEQGRF</sequence>
<organism evidence="4">
    <name type="scientific">Thermogemmatispora argillosa</name>
    <dbReference type="NCBI Taxonomy" id="2045280"/>
    <lineage>
        <taxon>Bacteria</taxon>
        <taxon>Bacillati</taxon>
        <taxon>Chloroflexota</taxon>
        <taxon>Ktedonobacteria</taxon>
        <taxon>Thermogemmatisporales</taxon>
        <taxon>Thermogemmatisporaceae</taxon>
        <taxon>Thermogemmatispora</taxon>
    </lineage>
</organism>
<keyword evidence="4" id="KW-0808">Transferase</keyword>
<dbReference type="InterPro" id="IPR043131">
    <property type="entry name" value="BCAT-like_N"/>
</dbReference>
<dbReference type="GO" id="GO:0008483">
    <property type="term" value="F:transaminase activity"/>
    <property type="evidence" value="ECO:0007669"/>
    <property type="project" value="UniProtKB-KW"/>
</dbReference>
<evidence type="ECO:0000256" key="1">
    <source>
        <dbReference type="ARBA" id="ARBA00001933"/>
    </source>
</evidence>
<dbReference type="InterPro" id="IPR036038">
    <property type="entry name" value="Aminotransferase-like"/>
</dbReference>
<dbReference type="GO" id="GO:0008652">
    <property type="term" value="P:amino acid biosynthetic process"/>
    <property type="evidence" value="ECO:0007669"/>
    <property type="project" value="UniProtKB-ARBA"/>
</dbReference>
<keyword evidence="3" id="KW-0663">Pyridoxal phosphate</keyword>
<gene>
    <name evidence="4" type="ORF">KTA_38440</name>
</gene>
<dbReference type="AlphaFoldDB" id="A0A455T8H0"/>
<dbReference type="PANTHER" id="PTHR42743">
    <property type="entry name" value="AMINO-ACID AMINOTRANSFERASE"/>
    <property type="match status" value="1"/>
</dbReference>
<dbReference type="InterPro" id="IPR050571">
    <property type="entry name" value="Class-IV_PLP-Dep_Aminotrnsfr"/>
</dbReference>
<keyword evidence="4" id="KW-0032">Aminotransferase</keyword>
<accession>A0A455T8H0</accession>
<dbReference type="EMBL" id="AP019377">
    <property type="protein sequence ID" value="BBH95645.1"/>
    <property type="molecule type" value="Genomic_DNA"/>
</dbReference>
<proteinExistence type="inferred from homology"/>